<reference evidence="2 3" key="1">
    <citation type="submission" date="2024-11" db="EMBL/GenBank/DDBJ databases">
        <title>Chromosome-level genome assembly of Eucalyptus globulus Labill. provides insights into its genome evolution.</title>
        <authorList>
            <person name="Li X."/>
        </authorList>
    </citation>
    <scope>NUCLEOTIDE SEQUENCE [LARGE SCALE GENOMIC DNA]</scope>
    <source>
        <strain evidence="2">CL2024</strain>
        <tissue evidence="2">Fresh tender leaves</tissue>
    </source>
</reference>
<sequence>MGEKATLAKARLELEELYLGIPDESVNLTFQDLVDVKKHAHLHPLHALSSSSSSSSPSTAAALDPISENKPAKSEAAAASPVFRKLPSLDFSRGLRASNLHHPLKHSDQPSIRDSPIGHRSFVGEDGNDDEYRYGHSHASSGRNTHLDMRGTGVVENSSTGHDDMMSMSMSMSMSVSMATHGQRQRPGIPHSNICTICSTYIYIFRRRCLVCGRVYCRQCASIGMGEMTEGRKCVECLGRRFSQRYIQRAGQIGCCSRCPSTVKQAELKWAEKGPRRTAERAYGRGRMASRSRSPVTPRTPTRAHPSSISINASNPPSFVYSPYSPHSQRHHIPF</sequence>
<feature type="region of interest" description="Disordered" evidence="1">
    <location>
        <begin position="274"/>
        <end position="314"/>
    </location>
</feature>
<feature type="region of interest" description="Disordered" evidence="1">
    <location>
        <begin position="46"/>
        <end position="79"/>
    </location>
</feature>
<evidence type="ECO:0008006" key="4">
    <source>
        <dbReference type="Google" id="ProtNLM"/>
    </source>
</evidence>
<organism evidence="2 3">
    <name type="scientific">Eucalyptus globulus</name>
    <name type="common">Tasmanian blue gum</name>
    <dbReference type="NCBI Taxonomy" id="34317"/>
    <lineage>
        <taxon>Eukaryota</taxon>
        <taxon>Viridiplantae</taxon>
        <taxon>Streptophyta</taxon>
        <taxon>Embryophyta</taxon>
        <taxon>Tracheophyta</taxon>
        <taxon>Spermatophyta</taxon>
        <taxon>Magnoliopsida</taxon>
        <taxon>eudicotyledons</taxon>
        <taxon>Gunneridae</taxon>
        <taxon>Pentapetalae</taxon>
        <taxon>rosids</taxon>
        <taxon>malvids</taxon>
        <taxon>Myrtales</taxon>
        <taxon>Myrtaceae</taxon>
        <taxon>Myrtoideae</taxon>
        <taxon>Eucalypteae</taxon>
        <taxon>Eucalyptus</taxon>
    </lineage>
</organism>
<dbReference type="AlphaFoldDB" id="A0ABD3LL75"/>
<gene>
    <name evidence="2" type="ORF">ACJRO7_013205</name>
</gene>
<keyword evidence="3" id="KW-1185">Reference proteome</keyword>
<dbReference type="InterPro" id="IPR053057">
    <property type="entry name" value="XLG_GTP-binding"/>
</dbReference>
<evidence type="ECO:0000313" key="3">
    <source>
        <dbReference type="Proteomes" id="UP001634007"/>
    </source>
</evidence>
<feature type="compositionally biased region" description="Polar residues" evidence="1">
    <location>
        <begin position="291"/>
        <end position="300"/>
    </location>
</feature>
<comment type="caution">
    <text evidence="2">The sequence shown here is derived from an EMBL/GenBank/DDBJ whole genome shotgun (WGS) entry which is preliminary data.</text>
</comment>
<proteinExistence type="predicted"/>
<feature type="compositionally biased region" description="Basic and acidic residues" evidence="1">
    <location>
        <begin position="274"/>
        <end position="283"/>
    </location>
</feature>
<evidence type="ECO:0000313" key="2">
    <source>
        <dbReference type="EMBL" id="KAL3752508.1"/>
    </source>
</evidence>
<dbReference type="EMBL" id="JBJKBG010000002">
    <property type="protein sequence ID" value="KAL3752508.1"/>
    <property type="molecule type" value="Genomic_DNA"/>
</dbReference>
<feature type="compositionally biased region" description="Low complexity" evidence="1">
    <location>
        <begin position="46"/>
        <end position="63"/>
    </location>
</feature>
<feature type="region of interest" description="Disordered" evidence="1">
    <location>
        <begin position="101"/>
        <end position="130"/>
    </location>
</feature>
<dbReference type="PANTHER" id="PTHR36486:SF2">
    <property type="entry name" value="OS01G0977800 PROTEIN"/>
    <property type="match status" value="1"/>
</dbReference>
<accession>A0ABD3LL75</accession>
<dbReference type="Proteomes" id="UP001634007">
    <property type="component" value="Unassembled WGS sequence"/>
</dbReference>
<name>A0ABD3LL75_EUCGL</name>
<evidence type="ECO:0000256" key="1">
    <source>
        <dbReference type="SAM" id="MobiDB-lite"/>
    </source>
</evidence>
<dbReference type="PANTHER" id="PTHR36486">
    <property type="entry name" value="OS01G0977800 PROTEIN"/>
    <property type="match status" value="1"/>
</dbReference>
<protein>
    <recommendedName>
        <fullName evidence="4">FYVE-type domain-containing protein</fullName>
    </recommendedName>
</protein>